<proteinExistence type="predicted"/>
<dbReference type="SUPFAM" id="SSF46785">
    <property type="entry name" value="Winged helix' DNA-binding domain"/>
    <property type="match status" value="1"/>
</dbReference>
<evidence type="ECO:0000313" key="5">
    <source>
        <dbReference type="EMBL" id="MDO1558317.1"/>
    </source>
</evidence>
<dbReference type="EMBL" id="JAUKTR010000001">
    <property type="protein sequence ID" value="MDO1558317.1"/>
    <property type="molecule type" value="Genomic_DNA"/>
</dbReference>
<dbReference type="PRINTS" id="PR00778">
    <property type="entry name" value="HTHARSR"/>
</dbReference>
<dbReference type="Proteomes" id="UP001169063">
    <property type="component" value="Unassembled WGS sequence"/>
</dbReference>
<evidence type="ECO:0000259" key="4">
    <source>
        <dbReference type="PROSITE" id="PS50987"/>
    </source>
</evidence>
<dbReference type="SMART" id="SM00418">
    <property type="entry name" value="HTH_ARSR"/>
    <property type="match status" value="1"/>
</dbReference>
<dbReference type="PANTHER" id="PTHR43132:SF2">
    <property type="entry name" value="ARSENICAL RESISTANCE OPERON REPRESSOR ARSR-RELATED"/>
    <property type="match status" value="1"/>
</dbReference>
<keyword evidence="3" id="KW-0804">Transcription</keyword>
<dbReference type="InterPro" id="IPR001845">
    <property type="entry name" value="HTH_ArsR_DNA-bd_dom"/>
</dbReference>
<evidence type="ECO:0000256" key="3">
    <source>
        <dbReference type="ARBA" id="ARBA00023163"/>
    </source>
</evidence>
<protein>
    <submittedName>
        <fullName evidence="5">Metalloregulator ArsR/SmtB family transcription factor</fullName>
    </submittedName>
</protein>
<keyword evidence="1" id="KW-0805">Transcription regulation</keyword>
<sequence length="116" mass="12244">MNQETAVSALAALAQDTRLSAFRRLVQAGPDGLLAGEVAEAMGAPPSTMSHHLGQLERAGLIRSRREGRTVAYAADYDAMRRLLGFLMEDCCQGAPEICGPLALSTPACPSKETGQ</sequence>
<comment type="caution">
    <text evidence="5">The sequence shown here is derived from an EMBL/GenBank/DDBJ whole genome shotgun (WGS) entry which is preliminary data.</text>
</comment>
<name>A0ABT8SID9_9CAUL</name>
<gene>
    <name evidence="5" type="ORF">Q0812_02615</name>
</gene>
<accession>A0ABT8SID9</accession>
<organism evidence="5 6">
    <name type="scientific">Peiella sedimenti</name>
    <dbReference type="NCBI Taxonomy" id="3061083"/>
    <lineage>
        <taxon>Bacteria</taxon>
        <taxon>Pseudomonadati</taxon>
        <taxon>Pseudomonadota</taxon>
        <taxon>Alphaproteobacteria</taxon>
        <taxon>Caulobacterales</taxon>
        <taxon>Caulobacteraceae</taxon>
        <taxon>Peiella</taxon>
    </lineage>
</organism>
<dbReference type="PROSITE" id="PS50987">
    <property type="entry name" value="HTH_ARSR_2"/>
    <property type="match status" value="1"/>
</dbReference>
<dbReference type="NCBIfam" id="NF033788">
    <property type="entry name" value="HTH_metalloreg"/>
    <property type="match status" value="1"/>
</dbReference>
<dbReference type="PANTHER" id="PTHR43132">
    <property type="entry name" value="ARSENICAL RESISTANCE OPERON REPRESSOR ARSR-RELATED"/>
    <property type="match status" value="1"/>
</dbReference>
<keyword evidence="6" id="KW-1185">Reference proteome</keyword>
<dbReference type="InterPro" id="IPR011991">
    <property type="entry name" value="ArsR-like_HTH"/>
</dbReference>
<dbReference type="CDD" id="cd00090">
    <property type="entry name" value="HTH_ARSR"/>
    <property type="match status" value="1"/>
</dbReference>
<dbReference type="InterPro" id="IPR036390">
    <property type="entry name" value="WH_DNA-bd_sf"/>
</dbReference>
<reference evidence="5" key="1">
    <citation type="submission" date="2023-07" db="EMBL/GenBank/DDBJ databases">
        <title>Brevundimonas soil sp. nov., isolated from the soil of chemical plant.</title>
        <authorList>
            <person name="Wu N."/>
        </authorList>
    </citation>
    <scope>NUCLEOTIDE SEQUENCE</scope>
    <source>
        <strain evidence="5">XZ-24</strain>
    </source>
</reference>
<feature type="domain" description="HTH arsR-type" evidence="4">
    <location>
        <begin position="1"/>
        <end position="95"/>
    </location>
</feature>
<dbReference type="Gene3D" id="1.10.10.10">
    <property type="entry name" value="Winged helix-like DNA-binding domain superfamily/Winged helix DNA-binding domain"/>
    <property type="match status" value="1"/>
</dbReference>
<dbReference type="InterPro" id="IPR036388">
    <property type="entry name" value="WH-like_DNA-bd_sf"/>
</dbReference>
<dbReference type="InterPro" id="IPR051011">
    <property type="entry name" value="Metal_resp_trans_reg"/>
</dbReference>
<evidence type="ECO:0000256" key="2">
    <source>
        <dbReference type="ARBA" id="ARBA00023125"/>
    </source>
</evidence>
<dbReference type="Pfam" id="PF12840">
    <property type="entry name" value="HTH_20"/>
    <property type="match status" value="1"/>
</dbReference>
<keyword evidence="2" id="KW-0238">DNA-binding</keyword>
<dbReference type="RefSeq" id="WP_302108735.1">
    <property type="nucleotide sequence ID" value="NZ_JAUKTR010000001.1"/>
</dbReference>
<evidence type="ECO:0000256" key="1">
    <source>
        <dbReference type="ARBA" id="ARBA00023015"/>
    </source>
</evidence>
<evidence type="ECO:0000313" key="6">
    <source>
        <dbReference type="Proteomes" id="UP001169063"/>
    </source>
</evidence>